<dbReference type="InterPro" id="IPR036967">
    <property type="entry name" value="Ribosomal_uS11_sf"/>
</dbReference>
<dbReference type="NCBIfam" id="NF003698">
    <property type="entry name" value="PRK05309.1"/>
    <property type="match status" value="1"/>
</dbReference>
<organism evidence="10 11">
    <name type="scientific">Solobacterium moorei</name>
    <dbReference type="NCBI Taxonomy" id="102148"/>
    <lineage>
        <taxon>Bacteria</taxon>
        <taxon>Bacillati</taxon>
        <taxon>Bacillota</taxon>
        <taxon>Erysipelotrichia</taxon>
        <taxon>Erysipelotrichales</taxon>
        <taxon>Erysipelotrichaceae</taxon>
        <taxon>Solobacterium</taxon>
    </lineage>
</organism>
<evidence type="ECO:0000256" key="4">
    <source>
        <dbReference type="ARBA" id="ARBA00022980"/>
    </source>
</evidence>
<reference evidence="10 11" key="1">
    <citation type="submission" date="2018-08" db="EMBL/GenBank/DDBJ databases">
        <title>A genome reference for cultivated species of the human gut microbiota.</title>
        <authorList>
            <person name="Zou Y."/>
            <person name="Xue W."/>
            <person name="Luo G."/>
        </authorList>
    </citation>
    <scope>NUCLEOTIDE SEQUENCE [LARGE SCALE GENOMIC DNA]</scope>
    <source>
        <strain evidence="10 11">AF18-46</strain>
    </source>
</reference>
<comment type="similarity">
    <text evidence="1 8 9">Belongs to the universal ribosomal protein uS11 family.</text>
</comment>
<keyword evidence="2 8" id="KW-0699">rRNA-binding</keyword>
<dbReference type="GO" id="GO:1990904">
    <property type="term" value="C:ribonucleoprotein complex"/>
    <property type="evidence" value="ECO:0007669"/>
    <property type="project" value="UniProtKB-KW"/>
</dbReference>
<dbReference type="GO" id="GO:0006412">
    <property type="term" value="P:translation"/>
    <property type="evidence" value="ECO:0007669"/>
    <property type="project" value="UniProtKB-UniRule"/>
</dbReference>
<dbReference type="Gene3D" id="3.30.420.80">
    <property type="entry name" value="Ribosomal protein S11"/>
    <property type="match status" value="1"/>
</dbReference>
<dbReference type="GO" id="GO:0019843">
    <property type="term" value="F:rRNA binding"/>
    <property type="evidence" value="ECO:0007669"/>
    <property type="project" value="UniProtKB-UniRule"/>
</dbReference>
<evidence type="ECO:0000256" key="2">
    <source>
        <dbReference type="ARBA" id="ARBA00022730"/>
    </source>
</evidence>
<evidence type="ECO:0000256" key="1">
    <source>
        <dbReference type="ARBA" id="ARBA00006194"/>
    </source>
</evidence>
<keyword evidence="4 8" id="KW-0689">Ribosomal protein</keyword>
<evidence type="ECO:0000256" key="8">
    <source>
        <dbReference type="HAMAP-Rule" id="MF_01310"/>
    </source>
</evidence>
<dbReference type="GO" id="GO:0005840">
    <property type="term" value="C:ribosome"/>
    <property type="evidence" value="ECO:0007669"/>
    <property type="project" value="UniProtKB-KW"/>
</dbReference>
<dbReference type="InterPro" id="IPR019981">
    <property type="entry name" value="Ribosomal_uS11_bac-type"/>
</dbReference>
<dbReference type="SUPFAM" id="SSF53137">
    <property type="entry name" value="Translational machinery components"/>
    <property type="match status" value="1"/>
</dbReference>
<dbReference type="GO" id="GO:0003735">
    <property type="term" value="F:structural constituent of ribosome"/>
    <property type="evidence" value="ECO:0007669"/>
    <property type="project" value="InterPro"/>
</dbReference>
<sequence>MAANTKKKGAVIRKKKARRNVAKGIAHIHSTFNNTIVTISDEAGNVISWSSAGALGYKGSRKSTPYVAQLCAEAAGKAAVQQGMKSVEVNVKGPGAGRESAVRSLQTAGLEITVINDVTPIPHNGCRPPKRPRG</sequence>
<dbReference type="Proteomes" id="UP000284731">
    <property type="component" value="Unassembled WGS sequence"/>
</dbReference>
<proteinExistence type="inferred from homology"/>
<evidence type="ECO:0000256" key="6">
    <source>
        <dbReference type="ARBA" id="ARBA00035160"/>
    </source>
</evidence>
<protein>
    <recommendedName>
        <fullName evidence="6 8">Small ribosomal subunit protein uS11</fullName>
    </recommendedName>
</protein>
<name>A0A412PHZ2_9FIRM</name>
<evidence type="ECO:0000313" key="10">
    <source>
        <dbReference type="EMBL" id="RGT57779.1"/>
    </source>
</evidence>
<dbReference type="NCBIfam" id="TIGR03632">
    <property type="entry name" value="uS11_bact"/>
    <property type="match status" value="1"/>
</dbReference>
<evidence type="ECO:0000256" key="3">
    <source>
        <dbReference type="ARBA" id="ARBA00022884"/>
    </source>
</evidence>
<dbReference type="HAMAP" id="MF_01310">
    <property type="entry name" value="Ribosomal_uS11"/>
    <property type="match status" value="1"/>
</dbReference>
<comment type="subunit">
    <text evidence="8">Part of the 30S ribosomal subunit. Interacts with proteins S7 and S18. Binds to IF-3.</text>
</comment>
<evidence type="ECO:0000256" key="5">
    <source>
        <dbReference type="ARBA" id="ARBA00023274"/>
    </source>
</evidence>
<dbReference type="EMBL" id="QRWX01000001">
    <property type="protein sequence ID" value="RGT57779.1"/>
    <property type="molecule type" value="Genomic_DNA"/>
</dbReference>
<evidence type="ECO:0000256" key="9">
    <source>
        <dbReference type="RuleBase" id="RU003629"/>
    </source>
</evidence>
<gene>
    <name evidence="8" type="primary">rpsK</name>
    <name evidence="10" type="ORF">DWX20_01645</name>
</gene>
<dbReference type="Pfam" id="PF00411">
    <property type="entry name" value="Ribosomal_S11"/>
    <property type="match status" value="1"/>
</dbReference>
<dbReference type="InterPro" id="IPR018102">
    <property type="entry name" value="Ribosomal_uS11_CS"/>
</dbReference>
<dbReference type="PANTHER" id="PTHR11759">
    <property type="entry name" value="40S RIBOSOMAL PROTEIN S14/30S RIBOSOMAL PROTEIN S11"/>
    <property type="match status" value="1"/>
</dbReference>
<dbReference type="InterPro" id="IPR001971">
    <property type="entry name" value="Ribosomal_uS11"/>
</dbReference>
<dbReference type="PIRSF" id="PIRSF002131">
    <property type="entry name" value="Ribosomal_S11"/>
    <property type="match status" value="1"/>
</dbReference>
<dbReference type="PROSITE" id="PS00054">
    <property type="entry name" value="RIBOSOMAL_S11"/>
    <property type="match status" value="1"/>
</dbReference>
<dbReference type="FunFam" id="3.30.420.80:FF:000001">
    <property type="entry name" value="30S ribosomal protein S11"/>
    <property type="match status" value="1"/>
</dbReference>
<dbReference type="RefSeq" id="WP_006525029.1">
    <property type="nucleotide sequence ID" value="NZ_CABJCF010000001.1"/>
</dbReference>
<keyword evidence="5 8" id="KW-0687">Ribonucleoprotein</keyword>
<comment type="function">
    <text evidence="7 8">Located on the platform of the 30S subunit, it bridges several disparate RNA helices of the 16S rRNA. Forms part of the Shine-Dalgarno cleft in the 70S ribosome.</text>
</comment>
<dbReference type="AlphaFoldDB" id="A0A412PHZ2"/>
<comment type="caution">
    <text evidence="10">The sequence shown here is derived from an EMBL/GenBank/DDBJ whole genome shotgun (WGS) entry which is preliminary data.</text>
</comment>
<evidence type="ECO:0000313" key="11">
    <source>
        <dbReference type="Proteomes" id="UP000284731"/>
    </source>
</evidence>
<evidence type="ECO:0000256" key="7">
    <source>
        <dbReference type="ARBA" id="ARBA00058053"/>
    </source>
</evidence>
<keyword evidence="3 8" id="KW-0694">RNA-binding</keyword>
<accession>A0A412PHZ2</accession>